<dbReference type="GO" id="GO:0043495">
    <property type="term" value="F:protein-membrane adaptor activity"/>
    <property type="evidence" value="ECO:0007669"/>
    <property type="project" value="TreeGrafter"/>
</dbReference>
<name>A0A0N5AJG1_9BILA</name>
<dbReference type="PANTHER" id="PTHR42650">
    <property type="entry name" value="TAIL-ANCHORED PROTEIN INSERTION RECEPTOR WRB"/>
    <property type="match status" value="1"/>
</dbReference>
<dbReference type="STRING" id="451379.A0A0N5AJG1"/>
<accession>A0A0N5AJG1</accession>
<evidence type="ECO:0000256" key="7">
    <source>
        <dbReference type="SAM" id="Phobius"/>
    </source>
</evidence>
<comment type="subcellular location">
    <subcellularLocation>
        <location evidence="1">Endoplasmic reticulum membrane</location>
    </subcellularLocation>
</comment>
<dbReference type="Pfam" id="PF04420">
    <property type="entry name" value="CHD5"/>
    <property type="match status" value="1"/>
</dbReference>
<organism evidence="8 9">
    <name type="scientific">Syphacia muris</name>
    <dbReference type="NCBI Taxonomy" id="451379"/>
    <lineage>
        <taxon>Eukaryota</taxon>
        <taxon>Metazoa</taxon>
        <taxon>Ecdysozoa</taxon>
        <taxon>Nematoda</taxon>
        <taxon>Chromadorea</taxon>
        <taxon>Rhabditida</taxon>
        <taxon>Spirurina</taxon>
        <taxon>Oxyuridomorpha</taxon>
        <taxon>Oxyuroidea</taxon>
        <taxon>Oxyuridae</taxon>
        <taxon>Syphacia</taxon>
    </lineage>
</organism>
<sequence length="201" mass="23064">MSTTDNLLIVTEAENSYEVFRIFICVLGALLFTNIFSVFQYAFSKLAGLMRNRIANSKEAVDLTLELEKKKRELDLLSPTEQFAAYFKTERVYNRLKAEHSQLVSAHQKEHFTSLLIAKFMAFVVIVTMCAVMSIYSRDVCIGHVNSDYFWPLNSLLHLPNISCSYGSKKGTPVSLFSMFCLCSSVLRLTVRRFQRKQKED</sequence>
<feature type="transmembrane region" description="Helical" evidence="7">
    <location>
        <begin position="20"/>
        <end position="43"/>
    </location>
</feature>
<dbReference type="GO" id="GO:0005789">
    <property type="term" value="C:endoplasmic reticulum membrane"/>
    <property type="evidence" value="ECO:0007669"/>
    <property type="project" value="UniProtKB-SubCell"/>
</dbReference>
<proteinExistence type="inferred from homology"/>
<dbReference type="GO" id="GO:0043529">
    <property type="term" value="C:GET complex"/>
    <property type="evidence" value="ECO:0007669"/>
    <property type="project" value="TreeGrafter"/>
</dbReference>
<evidence type="ECO:0000256" key="4">
    <source>
        <dbReference type="ARBA" id="ARBA00022824"/>
    </source>
</evidence>
<dbReference type="GO" id="GO:0071816">
    <property type="term" value="P:tail-anchored membrane protein insertion into ER membrane"/>
    <property type="evidence" value="ECO:0007669"/>
    <property type="project" value="InterPro"/>
</dbReference>
<evidence type="ECO:0000256" key="1">
    <source>
        <dbReference type="ARBA" id="ARBA00004586"/>
    </source>
</evidence>
<dbReference type="PANTHER" id="PTHR42650:SF1">
    <property type="entry name" value="GUIDED ENTRY OF TAIL-ANCHORED PROTEINS FACTOR 1"/>
    <property type="match status" value="1"/>
</dbReference>
<evidence type="ECO:0000313" key="9">
    <source>
        <dbReference type="WBParaSite" id="SMUV_0000460001-mRNA-1"/>
    </source>
</evidence>
<keyword evidence="3 7" id="KW-0812">Transmembrane</keyword>
<feature type="transmembrane region" description="Helical" evidence="7">
    <location>
        <begin position="116"/>
        <end position="136"/>
    </location>
</feature>
<protein>
    <submittedName>
        <fullName evidence="9">Guided entry of tail-anchored proteins factor 1</fullName>
    </submittedName>
</protein>
<evidence type="ECO:0000256" key="5">
    <source>
        <dbReference type="ARBA" id="ARBA00022989"/>
    </source>
</evidence>
<dbReference type="Proteomes" id="UP000046393">
    <property type="component" value="Unplaced"/>
</dbReference>
<feature type="transmembrane region" description="Helical" evidence="7">
    <location>
        <begin position="174"/>
        <end position="191"/>
    </location>
</feature>
<comment type="similarity">
    <text evidence="2">Belongs to the WRB/GET1 family.</text>
</comment>
<evidence type="ECO:0000256" key="2">
    <source>
        <dbReference type="ARBA" id="ARBA00010799"/>
    </source>
</evidence>
<evidence type="ECO:0000256" key="6">
    <source>
        <dbReference type="ARBA" id="ARBA00023136"/>
    </source>
</evidence>
<evidence type="ECO:0000313" key="8">
    <source>
        <dbReference type="Proteomes" id="UP000046393"/>
    </source>
</evidence>
<dbReference type="InterPro" id="IPR028945">
    <property type="entry name" value="Get1"/>
</dbReference>
<dbReference type="WBParaSite" id="SMUV_0000460001-mRNA-1">
    <property type="protein sequence ID" value="SMUV_0000460001-mRNA-1"/>
    <property type="gene ID" value="SMUV_0000460001"/>
</dbReference>
<evidence type="ECO:0000256" key="3">
    <source>
        <dbReference type="ARBA" id="ARBA00022692"/>
    </source>
</evidence>
<keyword evidence="8" id="KW-1185">Reference proteome</keyword>
<dbReference type="AlphaFoldDB" id="A0A0N5AJG1"/>
<reference evidence="9" key="1">
    <citation type="submission" date="2017-02" db="UniProtKB">
        <authorList>
            <consortium name="WormBaseParasite"/>
        </authorList>
    </citation>
    <scope>IDENTIFICATION</scope>
</reference>
<keyword evidence="5 7" id="KW-1133">Transmembrane helix</keyword>
<keyword evidence="6 7" id="KW-0472">Membrane</keyword>
<keyword evidence="4" id="KW-0256">Endoplasmic reticulum</keyword>